<dbReference type="Pfam" id="PF00005">
    <property type="entry name" value="ABC_tran"/>
    <property type="match status" value="1"/>
</dbReference>
<dbReference type="PROSITE" id="PS50893">
    <property type="entry name" value="ABC_TRANSPORTER_2"/>
    <property type="match status" value="1"/>
</dbReference>
<dbReference type="SUPFAM" id="SSF52540">
    <property type="entry name" value="P-loop containing nucleoside triphosphate hydrolases"/>
    <property type="match status" value="1"/>
</dbReference>
<sequence>MLLLREISKSYQKKPVINQLSYQFDQQRYCIIGPNGSGKTTLLMLAAGLEIASSGKITLDDKPISSVSAKRQLGISSDKIILPDFLTPQQLLEFHCSQHACLFPTQFIEHLGFAPQLTTPVSALSLGNLKKISLLLALAHQPQYLLLDEPTTGLDHQSRSWLLAYLDSYPGKIIVTSHEESFTENEHYHSVFLNELNQGSSIAS</sequence>
<gene>
    <name evidence="5" type="ORF">SG35_031510</name>
</gene>
<organism evidence="5 6">
    <name type="scientific">Thalassomonas actiniarum</name>
    <dbReference type="NCBI Taxonomy" id="485447"/>
    <lineage>
        <taxon>Bacteria</taxon>
        <taxon>Pseudomonadati</taxon>
        <taxon>Pseudomonadota</taxon>
        <taxon>Gammaproteobacteria</taxon>
        <taxon>Alteromonadales</taxon>
        <taxon>Colwelliaceae</taxon>
        <taxon>Thalassomonas</taxon>
    </lineage>
</organism>
<dbReference type="InterPro" id="IPR051782">
    <property type="entry name" value="ABC_Transporter_VariousFunc"/>
</dbReference>
<evidence type="ECO:0000256" key="3">
    <source>
        <dbReference type="ARBA" id="ARBA00022840"/>
    </source>
</evidence>
<dbReference type="PANTHER" id="PTHR42939">
    <property type="entry name" value="ABC TRANSPORTER ATP-BINDING PROTEIN ALBC-RELATED"/>
    <property type="match status" value="1"/>
</dbReference>
<evidence type="ECO:0000256" key="1">
    <source>
        <dbReference type="ARBA" id="ARBA00022448"/>
    </source>
</evidence>
<dbReference type="CDD" id="cd03230">
    <property type="entry name" value="ABC_DR_subfamily_A"/>
    <property type="match status" value="1"/>
</dbReference>
<keyword evidence="1" id="KW-0813">Transport</keyword>
<dbReference type="GO" id="GO:0016887">
    <property type="term" value="F:ATP hydrolysis activity"/>
    <property type="evidence" value="ECO:0007669"/>
    <property type="project" value="InterPro"/>
</dbReference>
<dbReference type="EMBL" id="CP059736">
    <property type="protein sequence ID" value="WDE02282.1"/>
    <property type="molecule type" value="Genomic_DNA"/>
</dbReference>
<dbReference type="SMART" id="SM00382">
    <property type="entry name" value="AAA"/>
    <property type="match status" value="1"/>
</dbReference>
<evidence type="ECO:0000256" key="2">
    <source>
        <dbReference type="ARBA" id="ARBA00022741"/>
    </source>
</evidence>
<accession>A0AAE9YZ44</accession>
<evidence type="ECO:0000259" key="4">
    <source>
        <dbReference type="PROSITE" id="PS50893"/>
    </source>
</evidence>
<dbReference type="AlphaFoldDB" id="A0AAE9YZ44"/>
<reference evidence="5 6" key="2">
    <citation type="journal article" date="2022" name="Mar. Drugs">
        <title>Bioassay-Guided Fractionation Leads to the Detection of Cholic Acid Generated by the Rare Thalassomonas sp.</title>
        <authorList>
            <person name="Pheiffer F."/>
            <person name="Schneider Y.K."/>
            <person name="Hansen E.H."/>
            <person name="Andersen J.H."/>
            <person name="Isaksson J."/>
            <person name="Busche T."/>
            <person name="R C."/>
            <person name="Kalinowski J."/>
            <person name="Zyl L.V."/>
            <person name="Trindade M."/>
        </authorList>
    </citation>
    <scope>NUCLEOTIDE SEQUENCE [LARGE SCALE GENOMIC DNA]</scope>
    <source>
        <strain evidence="5 6">A5K-106</strain>
    </source>
</reference>
<feature type="domain" description="ABC transporter" evidence="4">
    <location>
        <begin position="2"/>
        <end position="204"/>
    </location>
</feature>
<keyword evidence="2" id="KW-0547">Nucleotide-binding</keyword>
<dbReference type="InterPro" id="IPR027417">
    <property type="entry name" value="P-loop_NTPase"/>
</dbReference>
<dbReference type="PANTHER" id="PTHR42939:SF1">
    <property type="entry name" value="ABC TRANSPORTER ATP-BINDING PROTEIN ALBC-RELATED"/>
    <property type="match status" value="1"/>
</dbReference>
<dbReference type="InterPro" id="IPR003439">
    <property type="entry name" value="ABC_transporter-like_ATP-bd"/>
</dbReference>
<dbReference type="RefSeq" id="WP_044831126.1">
    <property type="nucleotide sequence ID" value="NZ_CP059736.1"/>
</dbReference>
<name>A0AAE9YZ44_9GAMM</name>
<keyword evidence="3 5" id="KW-0067">ATP-binding</keyword>
<dbReference type="PROSITE" id="PS00211">
    <property type="entry name" value="ABC_TRANSPORTER_1"/>
    <property type="match status" value="1"/>
</dbReference>
<dbReference type="GO" id="GO:0005524">
    <property type="term" value="F:ATP binding"/>
    <property type="evidence" value="ECO:0007669"/>
    <property type="project" value="UniProtKB-KW"/>
</dbReference>
<evidence type="ECO:0000313" key="6">
    <source>
        <dbReference type="Proteomes" id="UP000032568"/>
    </source>
</evidence>
<dbReference type="InterPro" id="IPR003593">
    <property type="entry name" value="AAA+_ATPase"/>
</dbReference>
<dbReference type="KEGG" id="tact:SG35_031510"/>
<dbReference type="InterPro" id="IPR017871">
    <property type="entry name" value="ABC_transporter-like_CS"/>
</dbReference>
<dbReference type="Proteomes" id="UP000032568">
    <property type="component" value="Chromosome pTact"/>
</dbReference>
<protein>
    <submittedName>
        <fullName evidence="5">ATP-binding cassette domain-containing protein</fullName>
    </submittedName>
</protein>
<reference evidence="5 6" key="1">
    <citation type="journal article" date="2015" name="Genome Announc.">
        <title>Draft Genome Sequences of Marine Isolates of Thalassomonas viridans and Thalassomonas actiniarum.</title>
        <authorList>
            <person name="Olonade I."/>
            <person name="van Zyl L.J."/>
            <person name="Trindade M."/>
        </authorList>
    </citation>
    <scope>NUCLEOTIDE SEQUENCE [LARGE SCALE GENOMIC DNA]</scope>
    <source>
        <strain evidence="5 6">A5K-106</strain>
    </source>
</reference>
<proteinExistence type="predicted"/>
<keyword evidence="6" id="KW-1185">Reference proteome</keyword>
<evidence type="ECO:0000313" key="5">
    <source>
        <dbReference type="EMBL" id="WDE02282.1"/>
    </source>
</evidence>
<dbReference type="Gene3D" id="3.40.50.300">
    <property type="entry name" value="P-loop containing nucleotide triphosphate hydrolases"/>
    <property type="match status" value="1"/>
</dbReference>